<proteinExistence type="predicted"/>
<sequence length="205" mass="23208">MGRGCLLMDEKSSTNPLVSGETTYFERTMGTYIELISDIIRRLHLLLSCRSSCPVIKSCLEVIADGLEFVFDIKSINLCQVIPTLFNSDKKHFNDIDNDLNKMREQNITIISDNSQTSSADESTALLFNDENTIKCLSRLYNFYNINSEQINQHIGENHVSILLPIHHSLLQIRQLLKPIQLLSSTDHLISSTNSSNIFTDTTLI</sequence>
<protein>
    <submittedName>
        <fullName evidence="1">Uncharacterized protein</fullName>
    </submittedName>
</protein>
<dbReference type="EMBL" id="CAJNOQ010000754">
    <property type="protein sequence ID" value="CAF0834928.1"/>
    <property type="molecule type" value="Genomic_DNA"/>
</dbReference>
<dbReference type="EMBL" id="CAJNOK010008345">
    <property type="protein sequence ID" value="CAF1061056.1"/>
    <property type="molecule type" value="Genomic_DNA"/>
</dbReference>
<evidence type="ECO:0000313" key="4">
    <source>
        <dbReference type="EMBL" id="CAF3826569.1"/>
    </source>
</evidence>
<dbReference type="EMBL" id="CAJOBA010008360">
    <property type="protein sequence ID" value="CAF3826569.1"/>
    <property type="molecule type" value="Genomic_DNA"/>
</dbReference>
<dbReference type="AlphaFoldDB" id="A0A813UZF7"/>
<accession>A0A813UZF7</accession>
<comment type="caution">
    <text evidence="1">The sequence shown here is derived from an EMBL/GenBank/DDBJ whole genome shotgun (WGS) entry which is preliminary data.</text>
</comment>
<organism evidence="1 5">
    <name type="scientific">Didymodactylos carnosus</name>
    <dbReference type="NCBI Taxonomy" id="1234261"/>
    <lineage>
        <taxon>Eukaryota</taxon>
        <taxon>Metazoa</taxon>
        <taxon>Spiralia</taxon>
        <taxon>Gnathifera</taxon>
        <taxon>Rotifera</taxon>
        <taxon>Eurotatoria</taxon>
        <taxon>Bdelloidea</taxon>
        <taxon>Philodinida</taxon>
        <taxon>Philodinidae</taxon>
        <taxon>Didymodactylos</taxon>
    </lineage>
</organism>
<dbReference type="Proteomes" id="UP000677228">
    <property type="component" value="Unassembled WGS sequence"/>
</dbReference>
<dbReference type="Proteomes" id="UP000682733">
    <property type="component" value="Unassembled WGS sequence"/>
</dbReference>
<dbReference type="Proteomes" id="UP000663829">
    <property type="component" value="Unassembled WGS sequence"/>
</dbReference>
<name>A0A813UZF7_9BILA</name>
<dbReference type="Proteomes" id="UP000681722">
    <property type="component" value="Unassembled WGS sequence"/>
</dbReference>
<evidence type="ECO:0000313" key="3">
    <source>
        <dbReference type="EMBL" id="CAF3622098.1"/>
    </source>
</evidence>
<evidence type="ECO:0000313" key="2">
    <source>
        <dbReference type="EMBL" id="CAF1061056.1"/>
    </source>
</evidence>
<reference evidence="1" key="1">
    <citation type="submission" date="2021-02" db="EMBL/GenBank/DDBJ databases">
        <authorList>
            <person name="Nowell W R."/>
        </authorList>
    </citation>
    <scope>NUCLEOTIDE SEQUENCE</scope>
</reference>
<gene>
    <name evidence="1" type="ORF">GPM918_LOCUS5252</name>
    <name evidence="2" type="ORF">OVA965_LOCUS17417</name>
    <name evidence="3" type="ORF">SRO942_LOCUS5252</name>
    <name evidence="4" type="ORF">TMI583_LOCUS17428</name>
</gene>
<evidence type="ECO:0000313" key="5">
    <source>
        <dbReference type="Proteomes" id="UP000663829"/>
    </source>
</evidence>
<keyword evidence="5" id="KW-1185">Reference proteome</keyword>
<dbReference type="OrthoDB" id="10612589at2759"/>
<dbReference type="EMBL" id="CAJOBC010000754">
    <property type="protein sequence ID" value="CAF3622098.1"/>
    <property type="molecule type" value="Genomic_DNA"/>
</dbReference>
<evidence type="ECO:0000313" key="1">
    <source>
        <dbReference type="EMBL" id="CAF0834928.1"/>
    </source>
</evidence>